<dbReference type="GO" id="GO:0004333">
    <property type="term" value="F:fumarate hydratase activity"/>
    <property type="evidence" value="ECO:0007669"/>
    <property type="project" value="UniProtKB-EC"/>
</dbReference>
<dbReference type="EnsemblPlants" id="Zm00001eb165980_T001">
    <property type="protein sequence ID" value="Zm00001eb165980_P001"/>
    <property type="gene ID" value="Zm00001eb165980"/>
</dbReference>
<comment type="similarity">
    <text evidence="1">Belongs to the class-II fumarase/aspartase family. Fumarase subfamily.</text>
</comment>
<dbReference type="InterPro" id="IPR022761">
    <property type="entry name" value="Fumarate_lyase_N"/>
</dbReference>
<dbReference type="FunFam" id="1.10.275.10:FF:000019">
    <property type="entry name" value="Putative mitochondrial-processing peptidase subunit beta mitochondrial"/>
    <property type="match status" value="1"/>
</dbReference>
<reference evidence="4" key="3">
    <citation type="submission" date="2021-05" db="UniProtKB">
        <authorList>
            <consortium name="EnsemblPlants"/>
        </authorList>
    </citation>
    <scope>IDENTIFICATION</scope>
    <source>
        <strain evidence="4">cv. B73</strain>
    </source>
</reference>
<name>A0A804NJV8_MAIZE</name>
<dbReference type="PANTHER" id="PTHR11444:SF1">
    <property type="entry name" value="FUMARATE HYDRATASE, MITOCHONDRIAL"/>
    <property type="match status" value="1"/>
</dbReference>
<feature type="domain" description="Fumarate lyase N-terminal" evidence="3">
    <location>
        <begin position="8"/>
        <end position="49"/>
    </location>
</feature>
<dbReference type="InterPro" id="IPR024083">
    <property type="entry name" value="Fumarase/histidase_N"/>
</dbReference>
<feature type="domain" description="Fumarate lyase N-terminal" evidence="3">
    <location>
        <begin position="50"/>
        <end position="179"/>
    </location>
</feature>
<organism evidence="4 5">
    <name type="scientific">Zea mays</name>
    <name type="common">Maize</name>
    <dbReference type="NCBI Taxonomy" id="4577"/>
    <lineage>
        <taxon>Eukaryota</taxon>
        <taxon>Viridiplantae</taxon>
        <taxon>Streptophyta</taxon>
        <taxon>Embryophyta</taxon>
        <taxon>Tracheophyta</taxon>
        <taxon>Spermatophyta</taxon>
        <taxon>Magnoliopsida</taxon>
        <taxon>Liliopsida</taxon>
        <taxon>Poales</taxon>
        <taxon>Poaceae</taxon>
        <taxon>PACMAD clade</taxon>
        <taxon>Panicoideae</taxon>
        <taxon>Andropogonodae</taxon>
        <taxon>Andropogoneae</taxon>
        <taxon>Tripsacinae</taxon>
        <taxon>Zea</taxon>
    </lineage>
</organism>
<sequence length="183" mass="20144">MDYGLDPTIGKAIIQAAEEVVEGKLDDHFPLVTWQTGSGTQSNMNANEVNMDYGLDPTIGKAIIQAAEEVAEGKLDDHFPLVIWQTGSGTQSNMNANEVIANRASEILGHKGGQKFVHPNDHVNRSQSSNDTFPTVMHIATTVEIHSRFIPSLQQLHDSLHSKTVEFKDIIKIGRTHTQMPPH</sequence>
<dbReference type="InterPro" id="IPR008948">
    <property type="entry name" value="L-Aspartase-like"/>
</dbReference>
<evidence type="ECO:0007829" key="6">
    <source>
        <dbReference type="PeptideAtlas" id="A0A804NJV8"/>
    </source>
</evidence>
<dbReference type="InterPro" id="IPR005677">
    <property type="entry name" value="Fum_hydII"/>
</dbReference>
<evidence type="ECO:0000313" key="4">
    <source>
        <dbReference type="EnsemblPlants" id="Zm00001eb165980_P001"/>
    </source>
</evidence>
<dbReference type="Gene3D" id="1.20.200.10">
    <property type="entry name" value="Fumarase/aspartase (Central domain)"/>
    <property type="match status" value="1"/>
</dbReference>
<dbReference type="EC" id="4.2.1.2" evidence="2"/>
<protein>
    <recommendedName>
        <fullName evidence="2">fumarate hydratase</fullName>
        <ecNumber evidence="2">4.2.1.2</ecNumber>
    </recommendedName>
</protein>
<dbReference type="Gramene" id="Zm00001eb165980_T001">
    <property type="protein sequence ID" value="Zm00001eb165980_P001"/>
    <property type="gene ID" value="Zm00001eb165980"/>
</dbReference>
<proteinExistence type="evidence at protein level"/>
<evidence type="ECO:0000313" key="5">
    <source>
        <dbReference type="Proteomes" id="UP000007305"/>
    </source>
</evidence>
<evidence type="ECO:0000259" key="3">
    <source>
        <dbReference type="Pfam" id="PF00206"/>
    </source>
</evidence>
<evidence type="ECO:0000256" key="2">
    <source>
        <dbReference type="ARBA" id="ARBA00012921"/>
    </source>
</evidence>
<dbReference type="PRINTS" id="PR00149">
    <property type="entry name" value="FUMRATELYASE"/>
</dbReference>
<dbReference type="InterPro" id="IPR000362">
    <property type="entry name" value="Fumarate_lyase_fam"/>
</dbReference>
<reference evidence="4" key="2">
    <citation type="submission" date="2019-07" db="EMBL/GenBank/DDBJ databases">
        <authorList>
            <person name="Seetharam A."/>
            <person name="Woodhouse M."/>
            <person name="Cannon E."/>
        </authorList>
    </citation>
    <scope>NUCLEOTIDE SEQUENCE [LARGE SCALE GENOMIC DNA]</scope>
    <source>
        <strain evidence="4">cv. B73</strain>
    </source>
</reference>
<dbReference type="Pfam" id="PF00206">
    <property type="entry name" value="Lyase_1"/>
    <property type="match status" value="2"/>
</dbReference>
<dbReference type="InParanoid" id="A0A804NJV8"/>
<dbReference type="Proteomes" id="UP000007305">
    <property type="component" value="Chromosome 4"/>
</dbReference>
<evidence type="ECO:0000256" key="1">
    <source>
        <dbReference type="ARBA" id="ARBA00009084"/>
    </source>
</evidence>
<reference evidence="5" key="1">
    <citation type="journal article" date="2009" name="Science">
        <title>The B73 maize genome: complexity, diversity, and dynamics.</title>
        <authorList>
            <person name="Schnable P.S."/>
            <person name="Ware D."/>
            <person name="Fulton R.S."/>
            <person name="Stein J.C."/>
            <person name="Wei F."/>
            <person name="Pasternak S."/>
            <person name="Liang C."/>
            <person name="Zhang J."/>
            <person name="Fulton L."/>
            <person name="Graves T.A."/>
            <person name="Minx P."/>
            <person name="Reily A.D."/>
            <person name="Courtney L."/>
            <person name="Kruchowski S.S."/>
            <person name="Tomlinson C."/>
            <person name="Strong C."/>
            <person name="Delehaunty K."/>
            <person name="Fronick C."/>
            <person name="Courtney B."/>
            <person name="Rock S.M."/>
            <person name="Belter E."/>
            <person name="Du F."/>
            <person name="Kim K."/>
            <person name="Abbott R.M."/>
            <person name="Cotton M."/>
            <person name="Levy A."/>
            <person name="Marchetto P."/>
            <person name="Ochoa K."/>
            <person name="Jackson S.M."/>
            <person name="Gillam B."/>
            <person name="Chen W."/>
            <person name="Yan L."/>
            <person name="Higginbotham J."/>
            <person name="Cardenas M."/>
            <person name="Waligorski J."/>
            <person name="Applebaum E."/>
            <person name="Phelps L."/>
            <person name="Falcone J."/>
            <person name="Kanchi K."/>
            <person name="Thane T."/>
            <person name="Scimone A."/>
            <person name="Thane N."/>
            <person name="Henke J."/>
            <person name="Wang T."/>
            <person name="Ruppert J."/>
            <person name="Shah N."/>
            <person name="Rotter K."/>
            <person name="Hodges J."/>
            <person name="Ingenthron E."/>
            <person name="Cordes M."/>
            <person name="Kohlberg S."/>
            <person name="Sgro J."/>
            <person name="Delgado B."/>
            <person name="Mead K."/>
            <person name="Chinwalla A."/>
            <person name="Leonard S."/>
            <person name="Crouse K."/>
            <person name="Collura K."/>
            <person name="Kudrna D."/>
            <person name="Currie J."/>
            <person name="He R."/>
            <person name="Angelova A."/>
            <person name="Rajasekar S."/>
            <person name="Mueller T."/>
            <person name="Lomeli R."/>
            <person name="Scara G."/>
            <person name="Ko A."/>
            <person name="Delaney K."/>
            <person name="Wissotski M."/>
            <person name="Lopez G."/>
            <person name="Campos D."/>
            <person name="Braidotti M."/>
            <person name="Ashley E."/>
            <person name="Golser W."/>
            <person name="Kim H."/>
            <person name="Lee S."/>
            <person name="Lin J."/>
            <person name="Dujmic Z."/>
            <person name="Kim W."/>
            <person name="Talag J."/>
            <person name="Zuccolo A."/>
            <person name="Fan C."/>
            <person name="Sebastian A."/>
            <person name="Kramer M."/>
            <person name="Spiegel L."/>
            <person name="Nascimento L."/>
            <person name="Zutavern T."/>
            <person name="Miller B."/>
            <person name="Ambroise C."/>
            <person name="Muller S."/>
            <person name="Spooner W."/>
            <person name="Narechania A."/>
            <person name="Ren L."/>
            <person name="Wei S."/>
            <person name="Kumari S."/>
            <person name="Faga B."/>
            <person name="Levy M.J."/>
            <person name="McMahan L."/>
            <person name="Van Buren P."/>
            <person name="Vaughn M.W."/>
            <person name="Ying K."/>
            <person name="Yeh C.-T."/>
            <person name="Emrich S.J."/>
            <person name="Jia Y."/>
            <person name="Kalyanaraman A."/>
            <person name="Hsia A.-P."/>
            <person name="Barbazuk W.B."/>
            <person name="Baucom R.S."/>
            <person name="Brutnell T.P."/>
            <person name="Carpita N.C."/>
            <person name="Chaparro C."/>
            <person name="Chia J.-M."/>
            <person name="Deragon J.-M."/>
            <person name="Estill J.C."/>
            <person name="Fu Y."/>
            <person name="Jeddeloh J.A."/>
            <person name="Han Y."/>
            <person name="Lee H."/>
            <person name="Li P."/>
            <person name="Lisch D.R."/>
            <person name="Liu S."/>
            <person name="Liu Z."/>
            <person name="Nagel D.H."/>
            <person name="McCann M.C."/>
            <person name="SanMiguel P."/>
            <person name="Myers A.M."/>
            <person name="Nettleton D."/>
            <person name="Nguyen J."/>
            <person name="Penning B.W."/>
            <person name="Ponnala L."/>
            <person name="Schneider K.L."/>
            <person name="Schwartz D.C."/>
            <person name="Sharma A."/>
            <person name="Soderlund C."/>
            <person name="Springer N.M."/>
            <person name="Sun Q."/>
            <person name="Wang H."/>
            <person name="Waterman M."/>
            <person name="Westerman R."/>
            <person name="Wolfgruber T.K."/>
            <person name="Yang L."/>
            <person name="Yu Y."/>
            <person name="Zhang L."/>
            <person name="Zhou S."/>
            <person name="Zhu Q."/>
            <person name="Bennetzen J.L."/>
            <person name="Dawe R.K."/>
            <person name="Jiang J."/>
            <person name="Jiang N."/>
            <person name="Presting G.G."/>
            <person name="Wessler S.R."/>
            <person name="Aluru S."/>
            <person name="Martienssen R.A."/>
            <person name="Clifton S.W."/>
            <person name="McCombie W.R."/>
            <person name="Wing R.A."/>
            <person name="Wilson R.K."/>
        </authorList>
    </citation>
    <scope>NUCLEOTIDE SEQUENCE [LARGE SCALE GENOMIC DNA]</scope>
    <source>
        <strain evidence="5">cv. B73</strain>
    </source>
</reference>
<accession>A0A804NJV8</accession>
<dbReference type="Gene3D" id="1.10.275.10">
    <property type="entry name" value="Fumarase/aspartase (N-terminal domain)"/>
    <property type="match status" value="2"/>
</dbReference>
<keyword evidence="6" id="KW-1267">Proteomics identification</keyword>
<dbReference type="GO" id="GO:0006106">
    <property type="term" value="P:fumarate metabolic process"/>
    <property type="evidence" value="ECO:0007669"/>
    <property type="project" value="InterPro"/>
</dbReference>
<dbReference type="AlphaFoldDB" id="A0A804NJV8"/>
<dbReference type="PANTHER" id="PTHR11444">
    <property type="entry name" value="ASPARTATEAMMONIA/ARGININOSUCCINATE/ADENYLOSUCCINATE LYASE"/>
    <property type="match status" value="1"/>
</dbReference>
<dbReference type="SUPFAM" id="SSF48557">
    <property type="entry name" value="L-aspartase-like"/>
    <property type="match status" value="2"/>
</dbReference>
<keyword evidence="5" id="KW-1185">Reference proteome</keyword>